<accession>A0A7S0DG78</accession>
<sequence length="130" mass="14624">MNLKTIRTGSKAMNCVLLRNVDLAIMQVGVVPATSDRIVLIGESLRRFDVKHIIPEKIKTVGFLVKEPVGGGRMYEGSGKPGWVTTVENRFVQRSVAHGLQEIDLEIIDMHSLVVRKRNQKKEFEVQLLT</sequence>
<protein>
    <submittedName>
        <fullName evidence="1">Uncharacterized protein</fullName>
    </submittedName>
</protein>
<dbReference type="EMBL" id="HBEM01018707">
    <property type="protein sequence ID" value="CAD8453833.1"/>
    <property type="molecule type" value="Transcribed_RNA"/>
</dbReference>
<organism evidence="1">
    <name type="scientific">Amorphochlora amoebiformis</name>
    <dbReference type="NCBI Taxonomy" id="1561963"/>
    <lineage>
        <taxon>Eukaryota</taxon>
        <taxon>Sar</taxon>
        <taxon>Rhizaria</taxon>
        <taxon>Cercozoa</taxon>
        <taxon>Chlorarachniophyceae</taxon>
        <taxon>Amorphochlora</taxon>
    </lineage>
</organism>
<gene>
    <name evidence="1" type="ORF">LAMO00422_LOCUS12774</name>
</gene>
<name>A0A7S0DG78_9EUKA</name>
<reference evidence="1" key="1">
    <citation type="submission" date="2021-01" db="EMBL/GenBank/DDBJ databases">
        <authorList>
            <person name="Corre E."/>
            <person name="Pelletier E."/>
            <person name="Niang G."/>
            <person name="Scheremetjew M."/>
            <person name="Finn R."/>
            <person name="Kale V."/>
            <person name="Holt S."/>
            <person name="Cochrane G."/>
            <person name="Meng A."/>
            <person name="Brown T."/>
            <person name="Cohen L."/>
        </authorList>
    </citation>
    <scope>NUCLEOTIDE SEQUENCE</scope>
    <source>
        <strain evidence="1">CCMP2058</strain>
    </source>
</reference>
<dbReference type="AlphaFoldDB" id="A0A7S0DG78"/>
<evidence type="ECO:0000313" key="1">
    <source>
        <dbReference type="EMBL" id="CAD8453833.1"/>
    </source>
</evidence>
<proteinExistence type="predicted"/>